<organism evidence="3 4">
    <name type="scientific">Arthrobacter alpinus</name>
    <dbReference type="NCBI Taxonomy" id="656366"/>
    <lineage>
        <taxon>Bacteria</taxon>
        <taxon>Bacillati</taxon>
        <taxon>Actinomycetota</taxon>
        <taxon>Actinomycetes</taxon>
        <taxon>Micrococcales</taxon>
        <taxon>Micrococcaceae</taxon>
        <taxon>Arthrobacter</taxon>
    </lineage>
</organism>
<dbReference type="Gene3D" id="3.30.2310.20">
    <property type="entry name" value="RelE-like"/>
    <property type="match status" value="1"/>
</dbReference>
<evidence type="ECO:0000256" key="2">
    <source>
        <dbReference type="ARBA" id="ARBA00022649"/>
    </source>
</evidence>
<sequence length="87" mass="9801">MAWAVEYDRDALKALKKLDKPVAAKIINYLDDVALLEDPRTQGKALTGNLAGLWRYRIGNYRVICDLIEDQLVIVAVDLGHRSDIYG</sequence>
<name>A0A0M3UH28_9MICC</name>
<dbReference type="KEGG" id="aaq:AOC05_17860"/>
<evidence type="ECO:0000256" key="1">
    <source>
        <dbReference type="ARBA" id="ARBA00006226"/>
    </source>
</evidence>
<dbReference type="EMBL" id="CP012677">
    <property type="protein sequence ID" value="ALE93759.1"/>
    <property type="molecule type" value="Genomic_DNA"/>
</dbReference>
<gene>
    <name evidence="3" type="ORF">AOC05_17860</name>
</gene>
<dbReference type="PANTHER" id="PTHR35601:SF1">
    <property type="entry name" value="TOXIN RELE"/>
    <property type="match status" value="1"/>
</dbReference>
<keyword evidence="4" id="KW-1185">Reference proteome</keyword>
<proteinExistence type="inferred from homology"/>
<protein>
    <submittedName>
        <fullName evidence="3">Addiction module toxin RelE</fullName>
    </submittedName>
</protein>
<keyword evidence="2" id="KW-1277">Toxin-antitoxin system</keyword>
<evidence type="ECO:0000313" key="3">
    <source>
        <dbReference type="EMBL" id="ALE93759.1"/>
    </source>
</evidence>
<accession>A0A0M3UH28</accession>
<dbReference type="AlphaFoldDB" id="A0A0M3UH28"/>
<comment type="similarity">
    <text evidence="1">Belongs to the RelE toxin family.</text>
</comment>
<dbReference type="InterPro" id="IPR035093">
    <property type="entry name" value="RelE/ParE_toxin_dom_sf"/>
</dbReference>
<dbReference type="PATRIC" id="fig|656366.3.peg.3842"/>
<dbReference type="NCBIfam" id="TIGR02385">
    <property type="entry name" value="RelE_StbE"/>
    <property type="match status" value="1"/>
</dbReference>
<dbReference type="PANTHER" id="PTHR35601">
    <property type="entry name" value="TOXIN RELE"/>
    <property type="match status" value="1"/>
</dbReference>
<dbReference type="SUPFAM" id="SSF143011">
    <property type="entry name" value="RelE-like"/>
    <property type="match status" value="1"/>
</dbReference>
<evidence type="ECO:0000313" key="4">
    <source>
        <dbReference type="Proteomes" id="UP000062833"/>
    </source>
</evidence>
<dbReference type="Proteomes" id="UP000062833">
    <property type="component" value="Chromosome"/>
</dbReference>
<dbReference type="Pfam" id="PF05016">
    <property type="entry name" value="ParE_toxin"/>
    <property type="match status" value="1"/>
</dbReference>
<reference evidence="4" key="1">
    <citation type="submission" date="2015-09" db="EMBL/GenBank/DDBJ databases">
        <title>Complete genome of Arthrobacter alpinus strain R3.8.</title>
        <authorList>
            <person name="See-Too W.S."/>
            <person name="Chan K.G."/>
        </authorList>
    </citation>
    <scope>NUCLEOTIDE SEQUENCE [LARGE SCALE GENOMIC DNA]</scope>
    <source>
        <strain evidence="4">R3.8</strain>
    </source>
</reference>
<dbReference type="RefSeq" id="WP_062008935.1">
    <property type="nucleotide sequence ID" value="NZ_CP012677.1"/>
</dbReference>
<dbReference type="OrthoDB" id="5326046at2"/>
<dbReference type="InterPro" id="IPR007712">
    <property type="entry name" value="RelE/ParE_toxin"/>
</dbReference>